<dbReference type="Proteomes" id="UP000238042">
    <property type="component" value="Unassembled WGS sequence"/>
</dbReference>
<protein>
    <submittedName>
        <fullName evidence="1">Uncharacterized protein</fullName>
    </submittedName>
</protein>
<dbReference type="OrthoDB" id="1364606at2"/>
<organism evidence="1 2">
    <name type="scientific">Apibacter adventoris</name>
    <dbReference type="NCBI Taxonomy" id="1679466"/>
    <lineage>
        <taxon>Bacteria</taxon>
        <taxon>Pseudomonadati</taxon>
        <taxon>Bacteroidota</taxon>
        <taxon>Flavobacteriia</taxon>
        <taxon>Flavobacteriales</taxon>
        <taxon>Weeksellaceae</taxon>
        <taxon>Apibacter</taxon>
    </lineage>
</organism>
<comment type="caution">
    <text evidence="1">The sequence shown here is derived from an EMBL/GenBank/DDBJ whole genome shotgun (WGS) entry which is preliminary data.</text>
</comment>
<reference evidence="1 2" key="1">
    <citation type="submission" date="2018-02" db="EMBL/GenBank/DDBJ databases">
        <title>Genome sequences of Apibacter spp., gut symbionts of Asian honey bees.</title>
        <authorList>
            <person name="Kwong W.K."/>
            <person name="Steele M.I."/>
            <person name="Moran N.A."/>
        </authorList>
    </citation>
    <scope>NUCLEOTIDE SEQUENCE [LARGE SCALE GENOMIC DNA]</scope>
    <source>
        <strain evidence="2">wkB301</strain>
    </source>
</reference>
<sequence>MYKKIGILILILTCVSCQNKISNQGSDEITLKNARKYLNEYFTLSEEQEKKELLSKSYKELNKNEDFKKNGLTKSNFSLAITILIYMKKYDDLERLLLKARNIPDSYNNTIVLNYVKYLKYYKKDKILSEGFIRNNVSLIHQQIGKTPEDSLLYFDYFRMKAYLNGKDKAIKEIDSMKKVNNNFSDFFYDYGLIQGIEEMEDSFPQP</sequence>
<dbReference type="RefSeq" id="WP_105245705.1">
    <property type="nucleotide sequence ID" value="NZ_PSZM01000002.1"/>
</dbReference>
<name>A0A2S8AFN6_9FLAO</name>
<keyword evidence="2" id="KW-1185">Reference proteome</keyword>
<evidence type="ECO:0000313" key="1">
    <source>
        <dbReference type="EMBL" id="PQL95009.1"/>
    </source>
</evidence>
<proteinExistence type="predicted"/>
<gene>
    <name evidence="1" type="ORF">C4S77_02000</name>
</gene>
<dbReference type="EMBL" id="PSZM01000002">
    <property type="protein sequence ID" value="PQL95009.1"/>
    <property type="molecule type" value="Genomic_DNA"/>
</dbReference>
<dbReference type="AlphaFoldDB" id="A0A2S8AFN6"/>
<accession>A0A2S8AFN6</accession>
<evidence type="ECO:0000313" key="2">
    <source>
        <dbReference type="Proteomes" id="UP000238042"/>
    </source>
</evidence>